<dbReference type="PIRSF" id="PIRSF016487">
    <property type="entry name" value="CYTH_UCP016487"/>
    <property type="match status" value="1"/>
</dbReference>
<reference evidence="3 4" key="1">
    <citation type="submission" date="2007-03" db="EMBL/GenBank/DDBJ databases">
        <authorList>
            <person name="Fulton L."/>
            <person name="Clifton S."/>
            <person name="Fulton B."/>
            <person name="Xu J."/>
            <person name="Minx P."/>
            <person name="Pepin K.H."/>
            <person name="Johnson M."/>
            <person name="Thiruvilangam P."/>
            <person name="Bhonagiri V."/>
            <person name="Nash W.E."/>
            <person name="Mardis E.R."/>
            <person name="Wilson R.K."/>
        </authorList>
    </citation>
    <scope>NUCLEOTIDE SEQUENCE [LARGE SCALE GENOMIC DNA]</scope>
    <source>
        <strain evidence="4">ATCC 8483 / DSM 1896 / JCM 5824 / BCRC 10623 / CCUG 4943 / NCTC 11153</strain>
    </source>
</reference>
<dbReference type="Gene3D" id="2.40.320.10">
    <property type="entry name" value="Hypothetical Protein Pfu-838710-001"/>
    <property type="match status" value="1"/>
</dbReference>
<dbReference type="SUPFAM" id="SSF55154">
    <property type="entry name" value="CYTH-like phosphatases"/>
    <property type="match status" value="1"/>
</dbReference>
<dbReference type="AlphaFoldDB" id="A0AAN3D780"/>
<evidence type="ECO:0000259" key="2">
    <source>
        <dbReference type="PROSITE" id="PS51707"/>
    </source>
</evidence>
<evidence type="ECO:0000313" key="4">
    <source>
        <dbReference type="Proteomes" id="UP000005475"/>
    </source>
</evidence>
<dbReference type="InterPro" id="IPR023577">
    <property type="entry name" value="CYTH_domain"/>
</dbReference>
<feature type="active site" description="Proton acceptor" evidence="1">
    <location>
        <position position="48"/>
    </location>
</feature>
<organism evidence="3 4">
    <name type="scientific">Bacteroides ovatus (strain ATCC 8483 / DSM 1896 / JCM 5824 / BCRC 10623 / CCUG 4943 / NCTC 11153)</name>
    <dbReference type="NCBI Taxonomy" id="411476"/>
    <lineage>
        <taxon>Bacteria</taxon>
        <taxon>Pseudomonadati</taxon>
        <taxon>Bacteroidota</taxon>
        <taxon>Bacteroidia</taxon>
        <taxon>Bacteroidales</taxon>
        <taxon>Bacteroidaceae</taxon>
        <taxon>Bacteroides</taxon>
    </lineage>
</organism>
<dbReference type="Pfam" id="PF01928">
    <property type="entry name" value="CYTH"/>
    <property type="match status" value="1"/>
</dbReference>
<dbReference type="PANTHER" id="PTHR40114">
    <property type="entry name" value="SLR0698 PROTEIN"/>
    <property type="match status" value="1"/>
</dbReference>
<dbReference type="PROSITE" id="PS51707">
    <property type="entry name" value="CYTH"/>
    <property type="match status" value="1"/>
</dbReference>
<dbReference type="PANTHER" id="PTHR40114:SF1">
    <property type="entry name" value="SLR0698 PROTEIN"/>
    <property type="match status" value="1"/>
</dbReference>
<evidence type="ECO:0000256" key="1">
    <source>
        <dbReference type="PIRSR" id="PIRSR016487-1"/>
    </source>
</evidence>
<sequence>MSNYHFLILNFQFLIYLCAMAQEIERKFLVIGEFKSSAFAQSHIVQGYISSARGRTVRVRIRDDKGYLTIKGASNASGTSRYEWEKELALSEAEELMRLCEPGIIDKIRYLVRSGKHVFEVDEFYGENEGLIVAEVELESEDEAFVKPDFIGEEVTGDIRYYNSQLMKKPYKTW</sequence>
<reference evidence="4" key="2">
    <citation type="submission" date="2007-04" db="EMBL/GenBank/DDBJ databases">
        <title>Draft genome sequence of Bacteroides ovatus (ATCC 8483).</title>
        <authorList>
            <person name="Sudarsanam P."/>
            <person name="Ley R."/>
            <person name="Guruge J."/>
            <person name="Turnbaugh P.J."/>
            <person name="Mahowald M."/>
            <person name="Liep D."/>
            <person name="Gordon J."/>
        </authorList>
    </citation>
    <scope>NUCLEOTIDE SEQUENCE [LARGE SCALE GENOMIC DNA]</scope>
    <source>
        <strain evidence="4">ATCC 8483 / DSM 1896 / JCM 5824 / BCRC 10623 / CCUG 4943 / NCTC 11153</strain>
    </source>
</reference>
<feature type="domain" description="CYTH" evidence="2">
    <location>
        <begin position="21"/>
        <end position="168"/>
    </location>
</feature>
<proteinExistence type="predicted"/>
<dbReference type="CDD" id="cd07891">
    <property type="entry name" value="CYTH-like_CthTTM-like_1"/>
    <property type="match status" value="1"/>
</dbReference>
<dbReference type="InterPro" id="IPR012042">
    <property type="entry name" value="NeuTTM/CthTTM-like"/>
</dbReference>
<accession>A0AAN3D780</accession>
<dbReference type="InterPro" id="IPR033469">
    <property type="entry name" value="CYTH-like_dom_sf"/>
</dbReference>
<dbReference type="SMART" id="SM01118">
    <property type="entry name" value="CYTH"/>
    <property type="match status" value="1"/>
</dbReference>
<comment type="caution">
    <text evidence="3">The sequence shown here is derived from an EMBL/GenBank/DDBJ whole genome shotgun (WGS) entry which is preliminary data.</text>
</comment>
<dbReference type="Proteomes" id="UP000005475">
    <property type="component" value="Unassembled WGS sequence"/>
</dbReference>
<dbReference type="EMBL" id="AAXF02000051">
    <property type="protein sequence ID" value="EDO10732.1"/>
    <property type="molecule type" value="Genomic_DNA"/>
</dbReference>
<gene>
    <name evidence="3" type="ORF">BACOVA_03364</name>
</gene>
<protein>
    <submittedName>
        <fullName evidence="3">Adenylate cyclase</fullName>
    </submittedName>
</protein>
<name>A0AAN3D780_BACO1</name>
<evidence type="ECO:0000313" key="3">
    <source>
        <dbReference type="EMBL" id="EDO10732.1"/>
    </source>
</evidence>